<dbReference type="Gene3D" id="3.40.50.12350">
    <property type="match status" value="1"/>
</dbReference>
<evidence type="ECO:0000256" key="5">
    <source>
        <dbReference type="ARBA" id="ARBA00022912"/>
    </source>
</evidence>
<dbReference type="GO" id="GO:2001240">
    <property type="term" value="P:negative regulation of extrinsic apoptotic signaling pathway in absence of ligand"/>
    <property type="evidence" value="ECO:0007669"/>
    <property type="project" value="TreeGrafter"/>
</dbReference>
<sequence length="676" mass="72856">MSLLMPFDSTANVLFSNDCFELSQVSKRLKVENASPLGEPQRGSTFDSLGGIIDPLKSDRGFPAASDISTDVVVQSINQSDQSSSSCSNGSSISANGSSAFTSVSNNLCNAGDNTSTNTAGEMCHPILTDNVTQRYQQATTSSCSLYFSAGQNSMSFPAGDCSLYASLNRWPLEPCGSDVSVGRGTVGNAGGSSLSPYCASGAYNGQNSLPNYNFTTSTGAAYSSQQSQSAYPAVLAPACGRNMKSNPYPLNAYLSATAGGIPPANTYYGPGYAASPFAASGIVATQNFTMTNQALDYSGYSAMGSYPQTYPQYYTNLATYPTYNGPTGCGGGGVFNAGTAPKYQLSRVPPCTSVSSQKPVSVGGDMYLGEMSPTNKAGNDFKKGKGKRRKPANISPSPEGNYERIFLWDLDETCILFHSLLTGAYATKFNKDVSTLVSAGLRMEELIFYISDTHFFFNELEDCDQAHIDDIAADDAQDFSAFTLTAEGMPVAATASSATTFCLVPGVRGSIDFMRKVAFRYRRIRDLYNLYKENVGGLLGCSKQKQWHQIRSDIEVYTDSWHNLVVKCLSLISAKSNYANVLVTTSPLIPTYAKLLLYGISALFPIENIYCAAKIGKEACFERVMHRYGRKCTYVVVGDGREEEVAAKQMQFPFWRITNHSDLLALHHALELGHL</sequence>
<keyword evidence="4 8" id="KW-0460">Magnesium</keyword>
<keyword evidence="3 9" id="KW-0378">Hydrolase</keyword>
<dbReference type="OrthoDB" id="167668at2759"/>
<keyword evidence="5 9" id="KW-0904">Protein phosphatase</keyword>
<dbReference type="InterPro" id="IPR028472">
    <property type="entry name" value="EYA"/>
</dbReference>
<dbReference type="Proteomes" id="UP000030764">
    <property type="component" value="Unassembled WGS sequence"/>
</dbReference>
<protein>
    <recommendedName>
        <fullName evidence="9">Eyes absent homolog</fullName>
        <ecNumber evidence="9">3.1.3.48</ecNumber>
    </recommendedName>
</protein>
<keyword evidence="2 8" id="KW-0479">Metal-binding</keyword>
<dbReference type="GO" id="GO:0046872">
    <property type="term" value="F:metal ion binding"/>
    <property type="evidence" value="ECO:0007669"/>
    <property type="project" value="UniProtKB-KW"/>
</dbReference>
<organism evidence="11 12">
    <name type="scientific">Trichuris suis</name>
    <name type="common">pig whipworm</name>
    <dbReference type="NCBI Taxonomy" id="68888"/>
    <lineage>
        <taxon>Eukaryota</taxon>
        <taxon>Metazoa</taxon>
        <taxon>Ecdysozoa</taxon>
        <taxon>Nematoda</taxon>
        <taxon>Enoplea</taxon>
        <taxon>Dorylaimia</taxon>
        <taxon>Trichinellida</taxon>
        <taxon>Trichuridae</taxon>
        <taxon>Trichuris</taxon>
    </lineage>
</organism>
<dbReference type="GO" id="GO:0005634">
    <property type="term" value="C:nucleus"/>
    <property type="evidence" value="ECO:0007669"/>
    <property type="project" value="TreeGrafter"/>
</dbReference>
<dbReference type="AlphaFoldDB" id="A0A085MH85"/>
<dbReference type="NCBIfam" id="TIGR01658">
    <property type="entry name" value="EYA-cons_domain"/>
    <property type="match status" value="1"/>
</dbReference>
<comment type="cofactor">
    <cofactor evidence="8 9">
        <name>Mg(2+)</name>
        <dbReference type="ChEBI" id="CHEBI:18420"/>
    </cofactor>
    <text evidence="8 9">Binds 1 Mg(2+) ion per subunit.</text>
</comment>
<keyword evidence="9" id="KW-0805">Transcription regulation</keyword>
<comment type="catalytic activity">
    <reaction evidence="6 9">
        <text>O-phospho-L-tyrosyl-[protein] + H2O = L-tyrosyl-[protein] + phosphate</text>
        <dbReference type="Rhea" id="RHEA:10684"/>
        <dbReference type="Rhea" id="RHEA-COMP:10136"/>
        <dbReference type="Rhea" id="RHEA-COMP:20101"/>
        <dbReference type="ChEBI" id="CHEBI:15377"/>
        <dbReference type="ChEBI" id="CHEBI:43474"/>
        <dbReference type="ChEBI" id="CHEBI:46858"/>
        <dbReference type="ChEBI" id="CHEBI:61978"/>
        <dbReference type="EC" id="3.1.3.48"/>
    </reaction>
</comment>
<evidence type="ECO:0000256" key="6">
    <source>
        <dbReference type="ARBA" id="ARBA00051722"/>
    </source>
</evidence>
<dbReference type="EC" id="3.1.3.48" evidence="9"/>
<dbReference type="GO" id="GO:0004725">
    <property type="term" value="F:protein tyrosine phosphatase activity"/>
    <property type="evidence" value="ECO:0007669"/>
    <property type="project" value="UniProtKB-EC"/>
</dbReference>
<dbReference type="EMBL" id="KL363193">
    <property type="protein sequence ID" value="KFD56581.1"/>
    <property type="molecule type" value="Genomic_DNA"/>
</dbReference>
<evidence type="ECO:0000256" key="10">
    <source>
        <dbReference type="SAM" id="MobiDB-lite"/>
    </source>
</evidence>
<dbReference type="GO" id="GO:0030154">
    <property type="term" value="P:cell differentiation"/>
    <property type="evidence" value="ECO:0007669"/>
    <property type="project" value="TreeGrafter"/>
</dbReference>
<evidence type="ECO:0000256" key="3">
    <source>
        <dbReference type="ARBA" id="ARBA00022801"/>
    </source>
</evidence>
<evidence type="ECO:0000313" key="12">
    <source>
        <dbReference type="Proteomes" id="UP000030764"/>
    </source>
</evidence>
<feature type="binding site" evidence="8">
    <location>
        <position position="410"/>
    </location>
    <ligand>
        <name>Mg(2+)</name>
        <dbReference type="ChEBI" id="CHEBI:18420"/>
    </ligand>
</feature>
<comment type="similarity">
    <text evidence="1 9">Belongs to the HAD-like hydrolase superfamily. EYA family.</text>
</comment>
<evidence type="ECO:0000313" key="11">
    <source>
        <dbReference type="EMBL" id="KFD56581.1"/>
    </source>
</evidence>
<dbReference type="GO" id="GO:0045739">
    <property type="term" value="P:positive regulation of DNA repair"/>
    <property type="evidence" value="ECO:0007669"/>
    <property type="project" value="TreeGrafter"/>
</dbReference>
<feature type="active site" description="Nucleophile" evidence="7">
    <location>
        <position position="410"/>
    </location>
</feature>
<feature type="binding site" evidence="8">
    <location>
        <position position="640"/>
    </location>
    <ligand>
        <name>Mg(2+)</name>
        <dbReference type="ChEBI" id="CHEBI:18420"/>
    </ligand>
</feature>
<evidence type="ECO:0000256" key="1">
    <source>
        <dbReference type="ARBA" id="ARBA00010501"/>
    </source>
</evidence>
<feature type="region of interest" description="Disordered" evidence="10">
    <location>
        <begin position="376"/>
        <end position="398"/>
    </location>
</feature>
<dbReference type="InterPro" id="IPR038102">
    <property type="entry name" value="EYA_dom_sf"/>
</dbReference>
<dbReference type="Pfam" id="PF00702">
    <property type="entry name" value="Hydrolase"/>
    <property type="match status" value="1"/>
</dbReference>
<feature type="binding site" evidence="8">
    <location>
        <position position="412"/>
    </location>
    <ligand>
        <name>Mg(2+)</name>
        <dbReference type="ChEBI" id="CHEBI:18420"/>
    </ligand>
</feature>
<evidence type="ECO:0000256" key="9">
    <source>
        <dbReference type="RuleBase" id="RU362036"/>
    </source>
</evidence>
<feature type="active site" description="Proton donor" evidence="7">
    <location>
        <position position="412"/>
    </location>
</feature>
<evidence type="ECO:0000256" key="4">
    <source>
        <dbReference type="ARBA" id="ARBA00022842"/>
    </source>
</evidence>
<name>A0A085MH85_9BILA</name>
<reference evidence="11 12" key="1">
    <citation type="journal article" date="2014" name="Nat. Genet.">
        <title>Genome and transcriptome of the porcine whipworm Trichuris suis.</title>
        <authorList>
            <person name="Jex A.R."/>
            <person name="Nejsum P."/>
            <person name="Schwarz E.M."/>
            <person name="Hu L."/>
            <person name="Young N.D."/>
            <person name="Hall R.S."/>
            <person name="Korhonen P.K."/>
            <person name="Liao S."/>
            <person name="Thamsborg S."/>
            <person name="Xia J."/>
            <person name="Xu P."/>
            <person name="Wang S."/>
            <person name="Scheerlinck J.P."/>
            <person name="Hofmann A."/>
            <person name="Sternberg P.W."/>
            <person name="Wang J."/>
            <person name="Gasser R.B."/>
        </authorList>
    </citation>
    <scope>NUCLEOTIDE SEQUENCE [LARGE SCALE GENOMIC DNA]</scope>
    <source>
        <strain evidence="11">DCEP-RM93M</strain>
    </source>
</reference>
<dbReference type="PANTHER" id="PTHR10190">
    <property type="entry name" value="EYES ABSENT"/>
    <property type="match status" value="1"/>
</dbReference>
<dbReference type="SFLD" id="SFLDS00003">
    <property type="entry name" value="Haloacid_Dehalogenase"/>
    <property type="match status" value="1"/>
</dbReference>
<dbReference type="SFLD" id="SFLDG01129">
    <property type="entry name" value="C1.5:_HAD__Beta-PGM__Phosphata"/>
    <property type="match status" value="1"/>
</dbReference>
<proteinExistence type="inferred from homology"/>
<keyword evidence="12" id="KW-1185">Reference proteome</keyword>
<keyword evidence="9" id="KW-0804">Transcription</keyword>
<evidence type="ECO:0000256" key="8">
    <source>
        <dbReference type="PIRSR" id="PIRSR628472-2"/>
    </source>
</evidence>
<dbReference type="InterPro" id="IPR006545">
    <property type="entry name" value="EYA_dom"/>
</dbReference>
<evidence type="ECO:0000256" key="7">
    <source>
        <dbReference type="PIRSR" id="PIRSR628472-1"/>
    </source>
</evidence>
<dbReference type="PANTHER" id="PTHR10190:SF16">
    <property type="entry name" value="DEVELOPMENTAL PROTEIN EYES ABSENT"/>
    <property type="match status" value="1"/>
</dbReference>
<accession>A0A085MH85</accession>
<gene>
    <name evidence="11" type="ORF">M513_02685</name>
</gene>
<evidence type="ECO:0000256" key="2">
    <source>
        <dbReference type="ARBA" id="ARBA00022723"/>
    </source>
</evidence>